<protein>
    <submittedName>
        <fullName evidence="2">Uncharacterized protein</fullName>
    </submittedName>
</protein>
<dbReference type="AlphaFoldDB" id="A0AAE0PNZ2"/>
<keyword evidence="1" id="KW-0472">Membrane</keyword>
<feature type="transmembrane region" description="Helical" evidence="1">
    <location>
        <begin position="12"/>
        <end position="31"/>
    </location>
</feature>
<dbReference type="EMBL" id="JAUTDP010000001">
    <property type="protein sequence ID" value="KAK3403262.1"/>
    <property type="molecule type" value="Genomic_DNA"/>
</dbReference>
<evidence type="ECO:0000313" key="2">
    <source>
        <dbReference type="EMBL" id="KAK3403262.1"/>
    </source>
</evidence>
<keyword evidence="3" id="KW-1185">Reference proteome</keyword>
<reference evidence="2" key="1">
    <citation type="journal article" date="2023" name="Mol. Phylogenet. Evol.">
        <title>Genome-scale phylogeny and comparative genomics of the fungal order Sordariales.</title>
        <authorList>
            <person name="Hensen N."/>
            <person name="Bonometti L."/>
            <person name="Westerberg I."/>
            <person name="Brannstrom I.O."/>
            <person name="Guillou S."/>
            <person name="Cros-Aarteil S."/>
            <person name="Calhoun S."/>
            <person name="Haridas S."/>
            <person name="Kuo A."/>
            <person name="Mondo S."/>
            <person name="Pangilinan J."/>
            <person name="Riley R."/>
            <person name="LaButti K."/>
            <person name="Andreopoulos B."/>
            <person name="Lipzen A."/>
            <person name="Chen C."/>
            <person name="Yan M."/>
            <person name="Daum C."/>
            <person name="Ng V."/>
            <person name="Clum A."/>
            <person name="Steindorff A."/>
            <person name="Ohm R.A."/>
            <person name="Martin F."/>
            <person name="Silar P."/>
            <person name="Natvig D.O."/>
            <person name="Lalanne C."/>
            <person name="Gautier V."/>
            <person name="Ament-Velasquez S.L."/>
            <person name="Kruys A."/>
            <person name="Hutchinson M.I."/>
            <person name="Powell A.J."/>
            <person name="Barry K."/>
            <person name="Miller A.N."/>
            <person name="Grigoriev I.V."/>
            <person name="Debuchy R."/>
            <person name="Gladieux P."/>
            <person name="Hiltunen Thoren M."/>
            <person name="Johannesson H."/>
        </authorList>
    </citation>
    <scope>NUCLEOTIDE SEQUENCE</scope>
    <source>
        <strain evidence="2">FGSC 1904</strain>
    </source>
</reference>
<sequence>MAHVRSGLGVRGLNIILIALKGAIIIIFNRFKKDFLKKVTLDIEYKEINIIIGRSKGFNYPIFEYNCININNIRLIIVVEGARILIYDEGKEEEEGRNNNYKYKVIILAGKGKEEVRLFIPLSLIPLPGVYKAVKGKL</sequence>
<accession>A0AAE0PNZ2</accession>
<keyword evidence="1" id="KW-0812">Transmembrane</keyword>
<comment type="caution">
    <text evidence="2">The sequence shown here is derived from an EMBL/GenBank/DDBJ whole genome shotgun (WGS) entry which is preliminary data.</text>
</comment>
<organism evidence="2 3">
    <name type="scientific">Sordaria brevicollis</name>
    <dbReference type="NCBI Taxonomy" id="83679"/>
    <lineage>
        <taxon>Eukaryota</taxon>
        <taxon>Fungi</taxon>
        <taxon>Dikarya</taxon>
        <taxon>Ascomycota</taxon>
        <taxon>Pezizomycotina</taxon>
        <taxon>Sordariomycetes</taxon>
        <taxon>Sordariomycetidae</taxon>
        <taxon>Sordariales</taxon>
        <taxon>Sordariaceae</taxon>
        <taxon>Sordaria</taxon>
    </lineage>
</organism>
<dbReference type="Proteomes" id="UP001281003">
    <property type="component" value="Unassembled WGS sequence"/>
</dbReference>
<keyword evidence="1" id="KW-1133">Transmembrane helix</keyword>
<proteinExistence type="predicted"/>
<name>A0AAE0PNZ2_SORBR</name>
<reference evidence="2" key="2">
    <citation type="submission" date="2023-07" db="EMBL/GenBank/DDBJ databases">
        <authorList>
            <consortium name="Lawrence Berkeley National Laboratory"/>
            <person name="Haridas S."/>
            <person name="Hensen N."/>
            <person name="Bonometti L."/>
            <person name="Westerberg I."/>
            <person name="Brannstrom I.O."/>
            <person name="Guillou S."/>
            <person name="Cros-Aarteil S."/>
            <person name="Calhoun S."/>
            <person name="Kuo A."/>
            <person name="Mondo S."/>
            <person name="Pangilinan J."/>
            <person name="Riley R."/>
            <person name="LaButti K."/>
            <person name="Andreopoulos B."/>
            <person name="Lipzen A."/>
            <person name="Chen C."/>
            <person name="Yanf M."/>
            <person name="Daum C."/>
            <person name="Ng V."/>
            <person name="Clum A."/>
            <person name="Steindorff A."/>
            <person name="Ohm R."/>
            <person name="Martin F."/>
            <person name="Silar P."/>
            <person name="Natvig D."/>
            <person name="Lalanne C."/>
            <person name="Gautier V."/>
            <person name="Ament-velasquez S.L."/>
            <person name="Kruys A."/>
            <person name="Hutchinson M.I."/>
            <person name="Powell A.J."/>
            <person name="Barry K."/>
            <person name="Miller A.N."/>
            <person name="Grigoriev I.V."/>
            <person name="Debuchy R."/>
            <person name="Gladieux P."/>
            <person name="Thoren M.H."/>
            <person name="Johannesson H."/>
        </authorList>
    </citation>
    <scope>NUCLEOTIDE SEQUENCE</scope>
    <source>
        <strain evidence="2">FGSC 1904</strain>
    </source>
</reference>
<gene>
    <name evidence="2" type="ORF">B0T20DRAFT_388921</name>
</gene>
<evidence type="ECO:0000313" key="3">
    <source>
        <dbReference type="Proteomes" id="UP001281003"/>
    </source>
</evidence>
<evidence type="ECO:0000256" key="1">
    <source>
        <dbReference type="SAM" id="Phobius"/>
    </source>
</evidence>